<organism evidence="3 4">
    <name type="scientific">Paenibacillus silagei</name>
    <dbReference type="NCBI Taxonomy" id="1670801"/>
    <lineage>
        <taxon>Bacteria</taxon>
        <taxon>Bacillati</taxon>
        <taxon>Bacillota</taxon>
        <taxon>Bacilli</taxon>
        <taxon>Bacillales</taxon>
        <taxon>Paenibacillaceae</taxon>
        <taxon>Paenibacillus</taxon>
    </lineage>
</organism>
<dbReference type="InterPro" id="IPR051599">
    <property type="entry name" value="Cell_Envelope_Assoc"/>
</dbReference>
<dbReference type="Proteomes" id="UP000773462">
    <property type="component" value="Unassembled WGS sequence"/>
</dbReference>
<reference evidence="3 4" key="1">
    <citation type="submission" date="2021-03" db="EMBL/GenBank/DDBJ databases">
        <title>Genomic Encyclopedia of Type Strains, Phase IV (KMG-IV): sequencing the most valuable type-strain genomes for metagenomic binning, comparative biology and taxonomic classification.</title>
        <authorList>
            <person name="Goeker M."/>
        </authorList>
    </citation>
    <scope>NUCLEOTIDE SEQUENCE [LARGE SCALE GENOMIC DNA]</scope>
    <source>
        <strain evidence="3 4">DSM 101953</strain>
    </source>
</reference>
<dbReference type="CDD" id="cd06259">
    <property type="entry name" value="YdcF-like"/>
    <property type="match status" value="1"/>
</dbReference>
<accession>A0ABS4NZL3</accession>
<evidence type="ECO:0000256" key="1">
    <source>
        <dbReference type="SAM" id="Phobius"/>
    </source>
</evidence>
<keyword evidence="1" id="KW-1133">Transmembrane helix</keyword>
<dbReference type="PANTHER" id="PTHR30336:SF4">
    <property type="entry name" value="ENVELOPE BIOGENESIS FACTOR ELYC"/>
    <property type="match status" value="1"/>
</dbReference>
<dbReference type="EMBL" id="JAGGLV010000027">
    <property type="protein sequence ID" value="MBP2115484.1"/>
    <property type="molecule type" value="Genomic_DNA"/>
</dbReference>
<keyword evidence="1" id="KW-0472">Membrane</keyword>
<evidence type="ECO:0000259" key="2">
    <source>
        <dbReference type="Pfam" id="PF02698"/>
    </source>
</evidence>
<sequence length="259" mass="27881">MILEKVGERLIYLIKFVYSFVLPPGLFVLLLLAMVVWLWKNNRRPAIVLLAVTLLLYLSMTSAVADTLIGSLERKYPQPASAEGDVIVILGGGATSGTPDLDGQGNMSGPAANRLLAAARLYRETGLPIIFSGGQVFADSGNEADIARRQLIGLGIPAEDILPENRSLNTEQNAVNTAKLMQEHGFSRPVLVTSGFHMPRSMVQFEHAGLMPQAFPVDFQASRPMSLYVSKFTPSAGAVSTTGLALKEYLGLIAAKLLP</sequence>
<dbReference type="InterPro" id="IPR014729">
    <property type="entry name" value="Rossmann-like_a/b/a_fold"/>
</dbReference>
<evidence type="ECO:0000313" key="4">
    <source>
        <dbReference type="Proteomes" id="UP000773462"/>
    </source>
</evidence>
<dbReference type="Pfam" id="PF02698">
    <property type="entry name" value="DUF218"/>
    <property type="match status" value="1"/>
</dbReference>
<name>A0ABS4NZL3_9BACL</name>
<gene>
    <name evidence="3" type="ORF">J2Z70_005671</name>
</gene>
<evidence type="ECO:0000313" key="3">
    <source>
        <dbReference type="EMBL" id="MBP2115484.1"/>
    </source>
</evidence>
<protein>
    <submittedName>
        <fullName evidence="3">Uncharacterized SAM-binding protein YcdF (DUF218 family)</fullName>
    </submittedName>
</protein>
<comment type="caution">
    <text evidence="3">The sequence shown here is derived from an EMBL/GenBank/DDBJ whole genome shotgun (WGS) entry which is preliminary data.</text>
</comment>
<proteinExistence type="predicted"/>
<keyword evidence="1" id="KW-0812">Transmembrane</keyword>
<feature type="transmembrane region" description="Helical" evidence="1">
    <location>
        <begin position="12"/>
        <end position="39"/>
    </location>
</feature>
<feature type="domain" description="DUF218" evidence="2">
    <location>
        <begin position="85"/>
        <end position="251"/>
    </location>
</feature>
<keyword evidence="4" id="KW-1185">Reference proteome</keyword>
<dbReference type="PANTHER" id="PTHR30336">
    <property type="entry name" value="INNER MEMBRANE PROTEIN, PROBABLE PERMEASE"/>
    <property type="match status" value="1"/>
</dbReference>
<feature type="transmembrane region" description="Helical" evidence="1">
    <location>
        <begin position="45"/>
        <end position="65"/>
    </location>
</feature>
<dbReference type="InterPro" id="IPR003848">
    <property type="entry name" value="DUF218"/>
</dbReference>
<dbReference type="Gene3D" id="3.40.50.620">
    <property type="entry name" value="HUPs"/>
    <property type="match status" value="1"/>
</dbReference>